<dbReference type="InterPro" id="IPR041347">
    <property type="entry name" value="MftR_C"/>
</dbReference>
<protein>
    <submittedName>
        <fullName evidence="2">TetR/AcrR family transcriptional regulator</fullName>
    </submittedName>
</protein>
<dbReference type="Pfam" id="PF17754">
    <property type="entry name" value="TetR_C_14"/>
    <property type="match status" value="1"/>
</dbReference>
<gene>
    <name evidence="2" type="ORF">ACFQ1S_24810</name>
</gene>
<sequence>AEVGPRTLYRHFPTRESLIVGFVEVHLAAAVEQLKVQPADTPLPEALYALVESVIATISANAERILTVYAIGDLSPSVNAQFGEIWRAWQNEVATEITRRHGGKSAEMVGQMGAVLCMLAIDTSVRVWAQSGGKANMRRLLNRALEMLRSGEIPIATPPTKG</sequence>
<evidence type="ECO:0000259" key="1">
    <source>
        <dbReference type="Pfam" id="PF17754"/>
    </source>
</evidence>
<reference evidence="3" key="1">
    <citation type="journal article" date="2019" name="Int. J. Syst. Evol. Microbiol.">
        <title>The Global Catalogue of Microorganisms (GCM) 10K type strain sequencing project: providing services to taxonomists for standard genome sequencing and annotation.</title>
        <authorList>
            <consortium name="The Broad Institute Genomics Platform"/>
            <consortium name="The Broad Institute Genome Sequencing Center for Infectious Disease"/>
            <person name="Wu L."/>
            <person name="Ma J."/>
        </authorList>
    </citation>
    <scope>NUCLEOTIDE SEQUENCE [LARGE SCALE GENOMIC DNA]</scope>
    <source>
        <strain evidence="3">JCM 31486</strain>
    </source>
</reference>
<name>A0ABW3MHH2_9PSEU</name>
<dbReference type="Proteomes" id="UP001597045">
    <property type="component" value="Unassembled WGS sequence"/>
</dbReference>
<comment type="caution">
    <text evidence="2">The sequence shown here is derived from an EMBL/GenBank/DDBJ whole genome shotgun (WGS) entry which is preliminary data.</text>
</comment>
<keyword evidence="3" id="KW-1185">Reference proteome</keyword>
<dbReference type="EMBL" id="JBHTIS010001644">
    <property type="protein sequence ID" value="MFD1048520.1"/>
    <property type="molecule type" value="Genomic_DNA"/>
</dbReference>
<dbReference type="Gene3D" id="1.10.357.10">
    <property type="entry name" value="Tetracycline Repressor, domain 2"/>
    <property type="match status" value="1"/>
</dbReference>
<evidence type="ECO:0000313" key="2">
    <source>
        <dbReference type="EMBL" id="MFD1048520.1"/>
    </source>
</evidence>
<proteinExistence type="predicted"/>
<evidence type="ECO:0000313" key="3">
    <source>
        <dbReference type="Proteomes" id="UP001597045"/>
    </source>
</evidence>
<feature type="non-terminal residue" evidence="2">
    <location>
        <position position="1"/>
    </location>
</feature>
<accession>A0ABW3MHH2</accession>
<organism evidence="2 3">
    <name type="scientific">Kibdelosporangium lantanae</name>
    <dbReference type="NCBI Taxonomy" id="1497396"/>
    <lineage>
        <taxon>Bacteria</taxon>
        <taxon>Bacillati</taxon>
        <taxon>Actinomycetota</taxon>
        <taxon>Actinomycetes</taxon>
        <taxon>Pseudonocardiales</taxon>
        <taxon>Pseudonocardiaceae</taxon>
        <taxon>Kibdelosporangium</taxon>
    </lineage>
</organism>
<feature type="domain" description="MftR C-terminal" evidence="1">
    <location>
        <begin position="75"/>
        <end position="151"/>
    </location>
</feature>